<reference evidence="2 3" key="1">
    <citation type="journal article" date="2021" name="Syst. Appl. Microbiol.">
        <title>Persephonella atlantica sp. nov.: How to adapt to physico-chemical gradients in high temperature hydrothermal habitats.</title>
        <authorList>
            <person name="Francois D.X."/>
            <person name="Godfroy A."/>
            <person name="Mathien C."/>
            <person name="Aube J."/>
            <person name="Cathalot C."/>
            <person name="Lesongeur F."/>
            <person name="L'Haridon S."/>
            <person name="Philippon X."/>
            <person name="Roussel E.G."/>
        </authorList>
    </citation>
    <scope>NUCLEOTIDE SEQUENCE [LARGE SCALE GENOMIC DNA]</scope>
    <source>
        <strain evidence="2 3">MO1340</strain>
    </source>
</reference>
<dbReference type="PROSITE" id="PS51724">
    <property type="entry name" value="SPOR"/>
    <property type="match status" value="1"/>
</dbReference>
<dbReference type="InterPro" id="IPR036680">
    <property type="entry name" value="SPOR-like_sf"/>
</dbReference>
<dbReference type="SUPFAM" id="SSF110997">
    <property type="entry name" value="Sporulation related repeat"/>
    <property type="match status" value="1"/>
</dbReference>
<dbReference type="EMBL" id="JAACYA010000002">
    <property type="protein sequence ID" value="MBK3332772.1"/>
    <property type="molecule type" value="Genomic_DNA"/>
</dbReference>
<feature type="domain" description="SPOR" evidence="1">
    <location>
        <begin position="82"/>
        <end position="160"/>
    </location>
</feature>
<dbReference type="RefSeq" id="WP_200674187.1">
    <property type="nucleotide sequence ID" value="NZ_JAACYA010000002.1"/>
</dbReference>
<comment type="caution">
    <text evidence="2">The sequence shown here is derived from an EMBL/GenBank/DDBJ whole genome shotgun (WGS) entry which is preliminary data.</text>
</comment>
<evidence type="ECO:0000259" key="1">
    <source>
        <dbReference type="PROSITE" id="PS51724"/>
    </source>
</evidence>
<dbReference type="Gene3D" id="3.30.70.1070">
    <property type="entry name" value="Sporulation related repeat"/>
    <property type="match status" value="1"/>
</dbReference>
<evidence type="ECO:0000313" key="3">
    <source>
        <dbReference type="Proteomes" id="UP000772812"/>
    </source>
</evidence>
<accession>A0ABS1GJ39</accession>
<sequence length="775" mass="91244">MKKRYLITALITGVALTNVSTLNYFAISASASSQGYFSERSKKTKRDKSESPEKVLPDIYRVRVLIAQNTAQPKREEVFKTEKEKFFYSLQLGSFKKKENAEKFLKKLPEELRDGAFIYKTDKGFYAVRYGLFDNYNLLREIQDKLPISSIIVKTDITKVAKGKQLVAEEKRVVEKAKKVEEKKEEVIMEEEKVMPEFEEEEISLFEEEKPRIPLYKKIIGAVFFVPAYMLTHKQRGFWGKVEFTYKMENYKDPYRKTTRKSFRQYYELNYEGYIYSPRLLSYRLGGNFVREDSTQKTGGSKTDSTSKLIGYDVEFNILRNSKFPINLFARRTQSPLWYTYYDRTSYIERKTDAYGLFGSVRLINSNVNYSYRKSKSKSTGIDFSEDRKSEEFSLSYGKNWINKALNIAFKKNIDDYIQRYPNISSYRKVKQDINNFNMDYRWKVSKKSNLNSNLRYYSNSYSDIKNLTGNVNYMWNPSERLTANFGFSATRSESRDFQLTFFSFNENMAYMINENWNLNHNLILFTSSGTNADQKLLNTGVNIAYNKYLSETFSVFGGTGLSGQIESGNINRVGGTVSVNGGINKRFSFLDSDFTLSGSASEYNSSKNDKSTTYNISERFNAYLLNNLRFEHSINYYYQDSKYYRPSGGFSETNYDNLEISNALRYRKLLGWKGRLSSVIGMKYYYGKNRPERIYPYANMNLSYKITRRLLYKLSLDVHRDSYYNTNYATLTTGIDYRIRSLFFKWDFQYFYENNKNYGERHNYITQFKVYRVF</sequence>
<protein>
    <recommendedName>
        <fullName evidence="1">SPOR domain-containing protein</fullName>
    </recommendedName>
</protein>
<keyword evidence="3" id="KW-1185">Reference proteome</keyword>
<organism evidence="2 3">
    <name type="scientific">Persephonella atlantica</name>
    <dbReference type="NCBI Taxonomy" id="2699429"/>
    <lineage>
        <taxon>Bacteria</taxon>
        <taxon>Pseudomonadati</taxon>
        <taxon>Aquificota</taxon>
        <taxon>Aquificia</taxon>
        <taxon>Aquificales</taxon>
        <taxon>Hydrogenothermaceae</taxon>
        <taxon>Persephonella</taxon>
    </lineage>
</organism>
<evidence type="ECO:0000313" key="2">
    <source>
        <dbReference type="EMBL" id="MBK3332772.1"/>
    </source>
</evidence>
<dbReference type="Proteomes" id="UP000772812">
    <property type="component" value="Unassembled WGS sequence"/>
</dbReference>
<name>A0ABS1GJ39_9AQUI</name>
<dbReference type="InterPro" id="IPR007730">
    <property type="entry name" value="SPOR-like_dom"/>
</dbReference>
<gene>
    <name evidence="2" type="ORF">GWK41_06790</name>
</gene>
<proteinExistence type="predicted"/>
<dbReference type="Pfam" id="PF05036">
    <property type="entry name" value="SPOR"/>
    <property type="match status" value="1"/>
</dbReference>